<keyword evidence="4" id="KW-1185">Reference proteome</keyword>
<dbReference type="STRING" id="1392247.A0A3N4KJV3"/>
<feature type="compositionally biased region" description="Polar residues" evidence="1">
    <location>
        <begin position="97"/>
        <end position="106"/>
    </location>
</feature>
<dbReference type="AlphaFoldDB" id="A0A3N4KJV3"/>
<evidence type="ECO:0000313" key="4">
    <source>
        <dbReference type="Proteomes" id="UP000277580"/>
    </source>
</evidence>
<dbReference type="PANTHER" id="PTHR39607">
    <property type="entry name" value="XANTHOCILLIN BIOSYNTHESIS CLUSTER TRANSCRIPTION FACTOR XANC-RELATED"/>
    <property type="match status" value="1"/>
</dbReference>
<name>A0A3N4KJV3_9PEZI</name>
<feature type="domain" description="BZIP" evidence="2">
    <location>
        <begin position="48"/>
        <end position="63"/>
    </location>
</feature>
<evidence type="ECO:0000259" key="2">
    <source>
        <dbReference type="PROSITE" id="PS00036"/>
    </source>
</evidence>
<organism evidence="3 4">
    <name type="scientific">Morchella conica CCBAS932</name>
    <dbReference type="NCBI Taxonomy" id="1392247"/>
    <lineage>
        <taxon>Eukaryota</taxon>
        <taxon>Fungi</taxon>
        <taxon>Dikarya</taxon>
        <taxon>Ascomycota</taxon>
        <taxon>Pezizomycotina</taxon>
        <taxon>Pezizomycetes</taxon>
        <taxon>Pezizales</taxon>
        <taxon>Morchellaceae</taxon>
        <taxon>Morchella</taxon>
    </lineage>
</organism>
<dbReference type="OrthoDB" id="194358at2759"/>
<dbReference type="Gene3D" id="1.20.5.170">
    <property type="match status" value="1"/>
</dbReference>
<dbReference type="InterPro" id="IPR046347">
    <property type="entry name" value="bZIP_sf"/>
</dbReference>
<feature type="region of interest" description="Disordered" evidence="1">
    <location>
        <begin position="269"/>
        <end position="288"/>
    </location>
</feature>
<reference evidence="3 4" key="1">
    <citation type="journal article" date="2018" name="Nat. Ecol. Evol.">
        <title>Pezizomycetes genomes reveal the molecular basis of ectomycorrhizal truffle lifestyle.</title>
        <authorList>
            <person name="Murat C."/>
            <person name="Payen T."/>
            <person name="Noel B."/>
            <person name="Kuo A."/>
            <person name="Morin E."/>
            <person name="Chen J."/>
            <person name="Kohler A."/>
            <person name="Krizsan K."/>
            <person name="Balestrini R."/>
            <person name="Da Silva C."/>
            <person name="Montanini B."/>
            <person name="Hainaut M."/>
            <person name="Levati E."/>
            <person name="Barry K.W."/>
            <person name="Belfiori B."/>
            <person name="Cichocki N."/>
            <person name="Clum A."/>
            <person name="Dockter R.B."/>
            <person name="Fauchery L."/>
            <person name="Guy J."/>
            <person name="Iotti M."/>
            <person name="Le Tacon F."/>
            <person name="Lindquist E.A."/>
            <person name="Lipzen A."/>
            <person name="Malagnac F."/>
            <person name="Mello A."/>
            <person name="Molinier V."/>
            <person name="Miyauchi S."/>
            <person name="Poulain J."/>
            <person name="Riccioni C."/>
            <person name="Rubini A."/>
            <person name="Sitrit Y."/>
            <person name="Splivallo R."/>
            <person name="Traeger S."/>
            <person name="Wang M."/>
            <person name="Zifcakova L."/>
            <person name="Wipf D."/>
            <person name="Zambonelli A."/>
            <person name="Paolocci F."/>
            <person name="Nowrousian M."/>
            <person name="Ottonello S."/>
            <person name="Baldrian P."/>
            <person name="Spatafora J.W."/>
            <person name="Henrissat B."/>
            <person name="Nagy L.G."/>
            <person name="Aury J.M."/>
            <person name="Wincker P."/>
            <person name="Grigoriev I.V."/>
            <person name="Bonfante P."/>
            <person name="Martin F.M."/>
        </authorList>
    </citation>
    <scope>NUCLEOTIDE SEQUENCE [LARGE SCALE GENOMIC DNA]</scope>
    <source>
        <strain evidence="3 4">CCBAS932</strain>
    </source>
</reference>
<dbReference type="SUPFAM" id="SSF57959">
    <property type="entry name" value="Leucine zipper domain"/>
    <property type="match status" value="1"/>
</dbReference>
<feature type="region of interest" description="Disordered" evidence="1">
    <location>
        <begin position="1"/>
        <end position="41"/>
    </location>
</feature>
<evidence type="ECO:0000256" key="1">
    <source>
        <dbReference type="SAM" id="MobiDB-lite"/>
    </source>
</evidence>
<dbReference type="EMBL" id="ML119149">
    <property type="protein sequence ID" value="RPB09708.1"/>
    <property type="molecule type" value="Genomic_DNA"/>
</dbReference>
<evidence type="ECO:0000313" key="3">
    <source>
        <dbReference type="EMBL" id="RPB09708.1"/>
    </source>
</evidence>
<dbReference type="PANTHER" id="PTHR39607:SF2">
    <property type="entry name" value="BZIP DOMAIN-CONTAINING PROTEIN"/>
    <property type="match status" value="1"/>
</dbReference>
<dbReference type="PROSITE" id="PS00036">
    <property type="entry name" value="BZIP_BASIC"/>
    <property type="match status" value="1"/>
</dbReference>
<dbReference type="InParanoid" id="A0A3N4KJV3"/>
<dbReference type="GO" id="GO:0003700">
    <property type="term" value="F:DNA-binding transcription factor activity"/>
    <property type="evidence" value="ECO:0007669"/>
    <property type="project" value="InterPro"/>
</dbReference>
<dbReference type="InterPro" id="IPR004827">
    <property type="entry name" value="bZIP"/>
</dbReference>
<protein>
    <recommendedName>
        <fullName evidence="2">BZIP domain-containing protein</fullName>
    </recommendedName>
</protein>
<proteinExistence type="predicted"/>
<feature type="compositionally biased region" description="Low complexity" evidence="1">
    <location>
        <begin position="122"/>
        <end position="159"/>
    </location>
</feature>
<accession>A0A3N4KJV3</accession>
<feature type="compositionally biased region" description="Low complexity" evidence="1">
    <location>
        <begin position="270"/>
        <end position="280"/>
    </location>
</feature>
<dbReference type="CDD" id="cd14688">
    <property type="entry name" value="bZIP_YAP"/>
    <property type="match status" value="1"/>
</dbReference>
<feature type="compositionally biased region" description="Polar residues" evidence="1">
    <location>
        <begin position="1"/>
        <end position="12"/>
    </location>
</feature>
<dbReference type="Proteomes" id="UP000277580">
    <property type="component" value="Unassembled WGS sequence"/>
</dbReference>
<feature type="region of interest" description="Disordered" evidence="1">
    <location>
        <begin position="71"/>
        <end position="159"/>
    </location>
</feature>
<dbReference type="InterPro" id="IPR052635">
    <property type="entry name" value="Sec_Metab_Biosynth_Reg"/>
</dbReference>
<feature type="compositionally biased region" description="Basic and acidic residues" evidence="1">
    <location>
        <begin position="87"/>
        <end position="96"/>
    </location>
</feature>
<feature type="compositionally biased region" description="Low complexity" evidence="1">
    <location>
        <begin position="18"/>
        <end position="27"/>
    </location>
</feature>
<sequence>MSSMPQADTSQYPAARQTSRVSSSSTTEFRGSTNPDEDWTKISDLAERRRIQNRIAQRNYRKKLKRRLEDLERRAASRSISPNGEDTDGRSTRESSAEQALVSSPPLTGLMDNSEHDHRGVYLPPLSSYTTSSSSTYPTQYRSAASSNNSNSYSSSSPVPYYPSAAGMSSESSLDYHSSNSQYIYSSYSSPPAMSSVVDATCNADQSYLPLPSTKIPSTYLNDYMTPKSSSMCFDETTMNPFSLSYAGLADSPDPSFFSTQYYYDDHSSPAHSHASNSPPLMIKQEHL</sequence>
<gene>
    <name evidence="3" type="ORF">P167DRAFT_547829</name>
</gene>